<dbReference type="PROSITE" id="PS50263">
    <property type="entry name" value="CN_HYDROLASE"/>
    <property type="match status" value="1"/>
</dbReference>
<dbReference type="CDD" id="cd07572">
    <property type="entry name" value="nit"/>
    <property type="match status" value="1"/>
</dbReference>
<dbReference type="InterPro" id="IPR001110">
    <property type="entry name" value="UPF0012_CS"/>
</dbReference>
<evidence type="ECO:0000256" key="2">
    <source>
        <dbReference type="ARBA" id="ARBA00022801"/>
    </source>
</evidence>
<organism evidence="4 5">
    <name type="scientific">Pseudomonas brassicacearum (strain NFM421)</name>
    <dbReference type="NCBI Taxonomy" id="994484"/>
    <lineage>
        <taxon>Bacteria</taxon>
        <taxon>Pseudomonadati</taxon>
        <taxon>Pseudomonadota</taxon>
        <taxon>Gammaproteobacteria</taxon>
        <taxon>Pseudomonadales</taxon>
        <taxon>Pseudomonadaceae</taxon>
        <taxon>Pseudomonas</taxon>
    </lineage>
</organism>
<dbReference type="Pfam" id="PF00795">
    <property type="entry name" value="CN_hydrolase"/>
    <property type="match status" value="1"/>
</dbReference>
<dbReference type="PANTHER" id="PTHR23088:SF27">
    <property type="entry name" value="DEAMINATED GLUTATHIONE AMIDASE"/>
    <property type="match status" value="1"/>
</dbReference>
<sequence>MGAGLWEQSLLAIAVYQSAYMLDVPASSRASFAPTAALGEDKKEGGAMPVAVIQMVSQSDVLANLARARVLLEQAAAGGARLVVLPENFAAMGRRDIADIGRAEAFGQGPILPWLKQVARDLKLWIVAGTLPLPPVDQPEARSHACSLLVDDQGQIVARYDKLHLFDVDVADNRGRYRESDDYAYGANVVVADTPVGRVGLTVCYDLRFPELYSELRAAGAELITAPSAFTAVTGAAHWEVLIRARAIETQCYVLAAAQGGVHPGPRETFGHAAIVDPWGRVLAQQDQGEAVLLAERDSSEQASIRARMPVASHRRFFSQGARQRPVQDDEFKA</sequence>
<accession>F2KCE6</accession>
<gene>
    <name evidence="4" type="ORF">PSEBR_a833</name>
</gene>
<dbReference type="Gene3D" id="3.60.110.10">
    <property type="entry name" value="Carbon-nitrogen hydrolase"/>
    <property type="match status" value="1"/>
</dbReference>
<dbReference type="PANTHER" id="PTHR23088">
    <property type="entry name" value="NITRILASE-RELATED"/>
    <property type="match status" value="1"/>
</dbReference>
<protein>
    <submittedName>
        <fullName evidence="4">Putative hydrolase, putative nitrilase</fullName>
    </submittedName>
</protein>
<dbReference type="InterPro" id="IPR045254">
    <property type="entry name" value="Nit1/2_C-N_Hydrolase"/>
</dbReference>
<dbReference type="Proteomes" id="UP000006692">
    <property type="component" value="Chromosome"/>
</dbReference>
<dbReference type="InterPro" id="IPR036526">
    <property type="entry name" value="C-N_Hydrolase_sf"/>
</dbReference>
<dbReference type="SUPFAM" id="SSF56317">
    <property type="entry name" value="Carbon-nitrogen hydrolase"/>
    <property type="match status" value="1"/>
</dbReference>
<dbReference type="STRING" id="994484.PSEBR_a833"/>
<name>F2KCE6_PSEBN</name>
<proteinExistence type="inferred from homology"/>
<dbReference type="HOGENOM" id="CLU_030130_1_2_6"/>
<evidence type="ECO:0000313" key="4">
    <source>
        <dbReference type="EMBL" id="AEA66999.1"/>
    </source>
</evidence>
<dbReference type="EMBL" id="CP002585">
    <property type="protein sequence ID" value="AEA66999.1"/>
    <property type="molecule type" value="Genomic_DNA"/>
</dbReference>
<evidence type="ECO:0000259" key="3">
    <source>
        <dbReference type="PROSITE" id="PS50263"/>
    </source>
</evidence>
<keyword evidence="2 4" id="KW-0378">Hydrolase</keyword>
<dbReference type="AlphaFoldDB" id="F2KCE6"/>
<dbReference type="KEGG" id="pba:PSEBR_a833"/>
<dbReference type="InterPro" id="IPR003010">
    <property type="entry name" value="C-N_Hydrolase"/>
</dbReference>
<evidence type="ECO:0000256" key="1">
    <source>
        <dbReference type="ARBA" id="ARBA00010613"/>
    </source>
</evidence>
<reference evidence="4 5" key="1">
    <citation type="journal article" date="2011" name="J. Bacteriol.">
        <title>Complete genome sequence of a beneficial plant root-associated bacterium, Pseudomonas brassicacearum.</title>
        <authorList>
            <person name="Ortet P."/>
            <person name="Barakat M."/>
            <person name="Lalaouna D."/>
            <person name="Fochesato S."/>
            <person name="Barbe V."/>
            <person name="Vacherie B."/>
            <person name="Santaella C."/>
            <person name="Heulin T."/>
            <person name="Achouak W."/>
        </authorList>
    </citation>
    <scope>NUCLEOTIDE SEQUENCE [LARGE SCALE GENOMIC DNA]</scope>
    <source>
        <strain evidence="4 5">NFM421</strain>
    </source>
</reference>
<feature type="domain" description="CN hydrolase" evidence="3">
    <location>
        <begin position="48"/>
        <end position="299"/>
    </location>
</feature>
<evidence type="ECO:0000313" key="5">
    <source>
        <dbReference type="Proteomes" id="UP000006692"/>
    </source>
</evidence>
<dbReference type="PROSITE" id="PS01227">
    <property type="entry name" value="UPF0012"/>
    <property type="match status" value="1"/>
</dbReference>
<reference key="2">
    <citation type="submission" date="2011-03" db="EMBL/GenBank/DDBJ databases">
        <title>Complete Genome Sequence of a beneficial plant roots-associated bacterium Pseudomonas brassicacearum.</title>
        <authorList>
            <person name="Ortet P."/>
            <person name="Barakat M."/>
            <person name="Lalaouna D."/>
            <person name="Fochesato S."/>
            <person name="Barbe V."/>
            <person name="Santaella C."/>
            <person name="Heulin T."/>
            <person name="Achouak W."/>
        </authorList>
    </citation>
    <scope>NUCLEOTIDE SEQUENCE</scope>
    <source>
        <strain>NFM421</strain>
    </source>
</reference>
<comment type="similarity">
    <text evidence="1">Belongs to the carbon-nitrogen hydrolase superfamily. NIT1/NIT2 family.</text>
</comment>
<dbReference type="GO" id="GO:0016811">
    <property type="term" value="F:hydrolase activity, acting on carbon-nitrogen (but not peptide) bonds, in linear amides"/>
    <property type="evidence" value="ECO:0007669"/>
    <property type="project" value="InterPro"/>
</dbReference>